<dbReference type="InParanoid" id="A0A2G4YUP2"/>
<dbReference type="CDD" id="cd02199">
    <property type="entry name" value="YjgF_YER057c_UK114_like_1"/>
    <property type="match status" value="1"/>
</dbReference>
<sequence length="188" mass="19772">MHRRKFFGLVGLSGLLASTFSGSAAAGSDPASTHGTIDNRLKDLGITLPEAQGPKAAYVTYRKVGNLVYIAGQGPIDSPEHPGLGRVGKDLTVAQGYQAARSTGLNVLAQLKKACDGNLDRVVQCVQVHGIVQCTDDFQESPQVINGATELFRDIFGEAGLGARAAVGTNALPFNIACEIMSIFEIRS</sequence>
<reference evidence="3 4" key="1">
    <citation type="submission" date="2017-10" db="EMBL/GenBank/DDBJ databases">
        <title>Frigbacter circumglobatus gen. nov. sp. nov., isolated from sediment cultured in situ.</title>
        <authorList>
            <person name="Zhao Z."/>
        </authorList>
    </citation>
    <scope>NUCLEOTIDE SEQUENCE [LARGE SCALE GENOMIC DNA]</scope>
    <source>
        <strain evidence="3 4">ZYL</strain>
    </source>
</reference>
<keyword evidence="1" id="KW-0732">Signal</keyword>
<dbReference type="EMBL" id="PDEM01000009">
    <property type="protein sequence ID" value="PHZ85960.1"/>
    <property type="molecule type" value="Genomic_DNA"/>
</dbReference>
<protein>
    <recommendedName>
        <fullName evidence="2">Endoribonuclease L-PSP/chorismate mutase-like domain-containing protein</fullName>
    </recommendedName>
</protein>
<dbReference type="PANTHER" id="PTHR43760:SF1">
    <property type="entry name" value="ENDORIBONUCLEASE L-PSP_CHORISMATE MUTASE-LIKE DOMAIN-CONTAINING PROTEIN"/>
    <property type="match status" value="1"/>
</dbReference>
<organism evidence="3 4">
    <name type="scientific">Paremcibacter congregatus</name>
    <dbReference type="NCBI Taxonomy" id="2043170"/>
    <lineage>
        <taxon>Bacteria</taxon>
        <taxon>Pseudomonadati</taxon>
        <taxon>Pseudomonadota</taxon>
        <taxon>Alphaproteobacteria</taxon>
        <taxon>Emcibacterales</taxon>
        <taxon>Emcibacteraceae</taxon>
        <taxon>Paremcibacter</taxon>
    </lineage>
</organism>
<dbReference type="InterPro" id="IPR035959">
    <property type="entry name" value="RutC-like_sf"/>
</dbReference>
<accession>A0A2G4YUP2</accession>
<dbReference type="Proteomes" id="UP000229730">
    <property type="component" value="Unassembled WGS sequence"/>
</dbReference>
<proteinExistence type="predicted"/>
<dbReference type="InterPro" id="IPR013813">
    <property type="entry name" value="Endoribo_LPSP/chorism_mut-like"/>
</dbReference>
<dbReference type="OrthoDB" id="9806350at2"/>
<name>A0A2G4YUP2_9PROT</name>
<dbReference type="RefSeq" id="WP_099471545.1">
    <property type="nucleotide sequence ID" value="NZ_CP041025.1"/>
</dbReference>
<evidence type="ECO:0000313" key="3">
    <source>
        <dbReference type="EMBL" id="PHZ85960.1"/>
    </source>
</evidence>
<evidence type="ECO:0000256" key="1">
    <source>
        <dbReference type="SAM" id="SignalP"/>
    </source>
</evidence>
<dbReference type="PANTHER" id="PTHR43760">
    <property type="entry name" value="ENDORIBONUCLEASE-RELATED"/>
    <property type="match status" value="1"/>
</dbReference>
<gene>
    <name evidence="3" type="ORF">CRD36_04610</name>
</gene>
<feature type="domain" description="Endoribonuclease L-PSP/chorismate mutase-like" evidence="2">
    <location>
        <begin position="39"/>
        <end position="181"/>
    </location>
</feature>
<keyword evidence="4" id="KW-1185">Reference proteome</keyword>
<evidence type="ECO:0000259" key="2">
    <source>
        <dbReference type="Pfam" id="PF14588"/>
    </source>
</evidence>
<evidence type="ECO:0000313" key="4">
    <source>
        <dbReference type="Proteomes" id="UP000229730"/>
    </source>
</evidence>
<dbReference type="Gene3D" id="3.30.1330.40">
    <property type="entry name" value="RutC-like"/>
    <property type="match status" value="1"/>
</dbReference>
<comment type="caution">
    <text evidence="3">The sequence shown here is derived from an EMBL/GenBank/DDBJ whole genome shotgun (WGS) entry which is preliminary data.</text>
</comment>
<dbReference type="Pfam" id="PF14588">
    <property type="entry name" value="YjgF_endoribonc"/>
    <property type="match status" value="1"/>
</dbReference>
<dbReference type="SUPFAM" id="SSF55298">
    <property type="entry name" value="YjgF-like"/>
    <property type="match status" value="1"/>
</dbReference>
<dbReference type="AlphaFoldDB" id="A0A2G4YUP2"/>
<feature type="signal peptide" evidence="1">
    <location>
        <begin position="1"/>
        <end position="26"/>
    </location>
</feature>
<feature type="chain" id="PRO_5013680246" description="Endoribonuclease L-PSP/chorismate mutase-like domain-containing protein" evidence="1">
    <location>
        <begin position="27"/>
        <end position="188"/>
    </location>
</feature>